<evidence type="ECO:0000256" key="1">
    <source>
        <dbReference type="SAM" id="Phobius"/>
    </source>
</evidence>
<keyword evidence="1" id="KW-0472">Membrane</keyword>
<reference evidence="2" key="1">
    <citation type="submission" date="2018-06" db="EMBL/GenBank/DDBJ databases">
        <authorList>
            <person name="Zhirakovskaya E."/>
        </authorList>
    </citation>
    <scope>NUCLEOTIDE SEQUENCE</scope>
</reference>
<protein>
    <recommendedName>
        <fullName evidence="3">Twin transmembrane helix small protein</fullName>
    </recommendedName>
</protein>
<feature type="transmembrane region" description="Helical" evidence="1">
    <location>
        <begin position="6"/>
        <end position="26"/>
    </location>
</feature>
<keyword evidence="1" id="KW-0812">Transmembrane</keyword>
<dbReference type="InterPro" id="IPR021313">
    <property type="entry name" value="DUF2909"/>
</dbReference>
<feature type="transmembrane region" description="Helical" evidence="1">
    <location>
        <begin position="38"/>
        <end position="61"/>
    </location>
</feature>
<accession>A0A3B0WK89</accession>
<gene>
    <name evidence="2" type="ORF">MNBD_GAMMA05-35</name>
</gene>
<organism evidence="2">
    <name type="scientific">hydrothermal vent metagenome</name>
    <dbReference type="NCBI Taxonomy" id="652676"/>
    <lineage>
        <taxon>unclassified sequences</taxon>
        <taxon>metagenomes</taxon>
        <taxon>ecological metagenomes</taxon>
    </lineage>
</organism>
<sequence>MIFKIVILSLLLIVVVSLGSALVAMTKGDKSDKMVKALSWRIGLSAAIFILLLIGQAMGLITPHGLLS</sequence>
<dbReference type="EMBL" id="UOFE01000022">
    <property type="protein sequence ID" value="VAW51722.1"/>
    <property type="molecule type" value="Genomic_DNA"/>
</dbReference>
<name>A0A3B0WK89_9ZZZZ</name>
<dbReference type="NCBIfam" id="NF033233">
    <property type="entry name" value="twin_helix"/>
    <property type="match status" value="1"/>
</dbReference>
<keyword evidence="1" id="KW-1133">Transmembrane helix</keyword>
<evidence type="ECO:0000313" key="2">
    <source>
        <dbReference type="EMBL" id="VAW51722.1"/>
    </source>
</evidence>
<proteinExistence type="predicted"/>
<dbReference type="Pfam" id="PF11137">
    <property type="entry name" value="DUF2909"/>
    <property type="match status" value="1"/>
</dbReference>
<evidence type="ECO:0008006" key="3">
    <source>
        <dbReference type="Google" id="ProtNLM"/>
    </source>
</evidence>
<dbReference type="AlphaFoldDB" id="A0A3B0WK89"/>